<sequence>MQKQKSRLQLMDRAREVLVGSGNLLFCGYVLTVVVGQSIEFRNHSESIFFFGAFFFILTMSLTALFASLLILVNRRRKLALRLQRTAAVAGFILVPVLLANYITQGFSYAEARIATLFALLGIAFWMRWSRNIYAKN</sequence>
<dbReference type="AlphaFoldDB" id="A0A7W9WA50"/>
<organism evidence="2 3">
    <name type="scientific">Armatimonas rosea</name>
    <dbReference type="NCBI Taxonomy" id="685828"/>
    <lineage>
        <taxon>Bacteria</taxon>
        <taxon>Bacillati</taxon>
        <taxon>Armatimonadota</taxon>
        <taxon>Armatimonadia</taxon>
        <taxon>Armatimonadales</taxon>
        <taxon>Armatimonadaceae</taxon>
        <taxon>Armatimonas</taxon>
    </lineage>
</organism>
<accession>A0A7W9WA50</accession>
<gene>
    <name evidence="2" type="ORF">HNQ39_005818</name>
</gene>
<protein>
    <submittedName>
        <fullName evidence="2">Uncharacterized protein</fullName>
    </submittedName>
</protein>
<dbReference type="RefSeq" id="WP_184204052.1">
    <property type="nucleotide sequence ID" value="NZ_JACHGW010000010.1"/>
</dbReference>
<name>A0A7W9WA50_ARMRO</name>
<evidence type="ECO:0000313" key="3">
    <source>
        <dbReference type="Proteomes" id="UP000520814"/>
    </source>
</evidence>
<feature type="transmembrane region" description="Helical" evidence="1">
    <location>
        <begin position="48"/>
        <end position="73"/>
    </location>
</feature>
<evidence type="ECO:0000313" key="2">
    <source>
        <dbReference type="EMBL" id="MBB6053971.1"/>
    </source>
</evidence>
<proteinExistence type="predicted"/>
<evidence type="ECO:0000256" key="1">
    <source>
        <dbReference type="SAM" id="Phobius"/>
    </source>
</evidence>
<feature type="transmembrane region" description="Helical" evidence="1">
    <location>
        <begin position="16"/>
        <end position="36"/>
    </location>
</feature>
<reference evidence="2 3" key="1">
    <citation type="submission" date="2020-08" db="EMBL/GenBank/DDBJ databases">
        <title>Genomic Encyclopedia of Type Strains, Phase IV (KMG-IV): sequencing the most valuable type-strain genomes for metagenomic binning, comparative biology and taxonomic classification.</title>
        <authorList>
            <person name="Goeker M."/>
        </authorList>
    </citation>
    <scope>NUCLEOTIDE SEQUENCE [LARGE SCALE GENOMIC DNA]</scope>
    <source>
        <strain evidence="2 3">DSM 23562</strain>
    </source>
</reference>
<comment type="caution">
    <text evidence="2">The sequence shown here is derived from an EMBL/GenBank/DDBJ whole genome shotgun (WGS) entry which is preliminary data.</text>
</comment>
<feature type="transmembrane region" description="Helical" evidence="1">
    <location>
        <begin position="85"/>
        <end position="104"/>
    </location>
</feature>
<keyword evidence="1" id="KW-0812">Transmembrane</keyword>
<keyword evidence="1" id="KW-0472">Membrane</keyword>
<dbReference type="EMBL" id="JACHGW010000010">
    <property type="protein sequence ID" value="MBB6053971.1"/>
    <property type="molecule type" value="Genomic_DNA"/>
</dbReference>
<feature type="transmembrane region" description="Helical" evidence="1">
    <location>
        <begin position="110"/>
        <end position="129"/>
    </location>
</feature>
<dbReference type="Proteomes" id="UP000520814">
    <property type="component" value="Unassembled WGS sequence"/>
</dbReference>
<keyword evidence="1" id="KW-1133">Transmembrane helix</keyword>
<keyword evidence="3" id="KW-1185">Reference proteome</keyword>